<comment type="caution">
    <text evidence="2">The sequence shown here is derived from an EMBL/GenBank/DDBJ whole genome shotgun (WGS) entry which is preliminary data.</text>
</comment>
<keyword evidence="3" id="KW-1185">Reference proteome</keyword>
<accession>A0ABR8WWS5</accession>
<evidence type="ECO:0000259" key="1">
    <source>
        <dbReference type="Pfam" id="PF13338"/>
    </source>
</evidence>
<dbReference type="RefSeq" id="WP_191726945.1">
    <property type="nucleotide sequence ID" value="NZ_JACSPY010000015.1"/>
</dbReference>
<dbReference type="Pfam" id="PF13338">
    <property type="entry name" value="AbiEi_4"/>
    <property type="match status" value="1"/>
</dbReference>
<feature type="domain" description="AbiEi antitoxin N-terminal" evidence="1">
    <location>
        <begin position="8"/>
        <end position="43"/>
    </location>
</feature>
<evidence type="ECO:0000313" key="2">
    <source>
        <dbReference type="EMBL" id="MBD8021541.1"/>
    </source>
</evidence>
<sequence length="192" mass="20772">MPTRELGPAFTLGDARAAGFTKDQVYSLLDRDEIERVGRGVYVCPDVLEPALTVLAAATALRHDATLCLTSALVHHELSDAIPFGSDIALPRGTHQPAGLSNVSWHSFDPATFAIGREYADAGGGARVAIYSAERTIVDAFRLMHQEGSDVAYESLRRWLRQRGNTPAGLLKVAGSFPKALPRIRHALEVLL</sequence>
<evidence type="ECO:0000313" key="3">
    <source>
        <dbReference type="Proteomes" id="UP000651517"/>
    </source>
</evidence>
<dbReference type="InterPro" id="IPR025159">
    <property type="entry name" value="AbiEi_N"/>
</dbReference>
<protein>
    <submittedName>
        <fullName evidence="2">Type IV toxin-antitoxin system AbiEi family antitoxin domain-containing protein</fullName>
    </submittedName>
</protein>
<organism evidence="2 3">
    <name type="scientific">Brevibacterium gallinarum</name>
    <dbReference type="NCBI Taxonomy" id="2762220"/>
    <lineage>
        <taxon>Bacteria</taxon>
        <taxon>Bacillati</taxon>
        <taxon>Actinomycetota</taxon>
        <taxon>Actinomycetes</taxon>
        <taxon>Micrococcales</taxon>
        <taxon>Brevibacteriaceae</taxon>
        <taxon>Brevibacterium</taxon>
    </lineage>
</organism>
<gene>
    <name evidence="2" type="ORF">H9634_12200</name>
</gene>
<proteinExistence type="predicted"/>
<name>A0ABR8WWS5_9MICO</name>
<dbReference type="Proteomes" id="UP000651517">
    <property type="component" value="Unassembled WGS sequence"/>
</dbReference>
<dbReference type="EMBL" id="JACSPY010000015">
    <property type="protein sequence ID" value="MBD8021541.1"/>
    <property type="molecule type" value="Genomic_DNA"/>
</dbReference>
<reference evidence="2 3" key="1">
    <citation type="submission" date="2020-08" db="EMBL/GenBank/DDBJ databases">
        <title>A Genomic Blueprint of the Chicken Gut Microbiome.</title>
        <authorList>
            <person name="Gilroy R."/>
            <person name="Ravi A."/>
            <person name="Getino M."/>
            <person name="Pursley I."/>
            <person name="Horton D.L."/>
            <person name="Alikhan N.-F."/>
            <person name="Baker D."/>
            <person name="Gharbi K."/>
            <person name="Hall N."/>
            <person name="Watson M."/>
            <person name="Adriaenssens E.M."/>
            <person name="Foster-Nyarko E."/>
            <person name="Jarju S."/>
            <person name="Secka A."/>
            <person name="Antonio M."/>
            <person name="Oren A."/>
            <person name="Chaudhuri R."/>
            <person name="La Ragione R.M."/>
            <person name="Hildebrand F."/>
            <person name="Pallen M.J."/>
        </authorList>
    </citation>
    <scope>NUCLEOTIDE SEQUENCE [LARGE SCALE GENOMIC DNA]</scope>
    <source>
        <strain evidence="2 3">Re57</strain>
    </source>
</reference>